<evidence type="ECO:0000256" key="1">
    <source>
        <dbReference type="SAM" id="MobiDB-lite"/>
    </source>
</evidence>
<name>E4ZI70_LEPMJ</name>
<dbReference type="InParanoid" id="E4ZI70"/>
<evidence type="ECO:0000313" key="2">
    <source>
        <dbReference type="EMBL" id="CBX91213.1"/>
    </source>
</evidence>
<protein>
    <submittedName>
        <fullName evidence="2">Predicted protein</fullName>
    </submittedName>
</protein>
<dbReference type="PANTHER" id="PTHR38846:SF1">
    <property type="entry name" value="C3H1-TYPE DOMAIN-CONTAINING PROTEIN"/>
    <property type="match status" value="1"/>
</dbReference>
<gene>
    <name evidence="2" type="ORF">LEMA_P062470.1</name>
</gene>
<dbReference type="HOGENOM" id="CLU_401177_0_0_1"/>
<evidence type="ECO:0000313" key="3">
    <source>
        <dbReference type="Proteomes" id="UP000002668"/>
    </source>
</evidence>
<feature type="compositionally biased region" description="Polar residues" evidence="1">
    <location>
        <begin position="64"/>
        <end position="78"/>
    </location>
</feature>
<reference evidence="3" key="1">
    <citation type="journal article" date="2011" name="Nat. Commun.">
        <title>Effector diversification within compartments of the Leptosphaeria maculans genome affected by Repeat-Induced Point mutations.</title>
        <authorList>
            <person name="Rouxel T."/>
            <person name="Grandaubert J."/>
            <person name="Hane J.K."/>
            <person name="Hoede C."/>
            <person name="van de Wouw A.P."/>
            <person name="Couloux A."/>
            <person name="Dominguez V."/>
            <person name="Anthouard V."/>
            <person name="Bally P."/>
            <person name="Bourras S."/>
            <person name="Cozijnsen A.J."/>
            <person name="Ciuffetti L.M."/>
            <person name="Degrave A."/>
            <person name="Dilmaghani A."/>
            <person name="Duret L."/>
            <person name="Fudal I."/>
            <person name="Goodwin S.B."/>
            <person name="Gout L."/>
            <person name="Glaser N."/>
            <person name="Linglin J."/>
            <person name="Kema G.H.J."/>
            <person name="Lapalu N."/>
            <person name="Lawrence C.B."/>
            <person name="May K."/>
            <person name="Meyer M."/>
            <person name="Ollivier B."/>
            <person name="Poulain J."/>
            <person name="Schoch C.L."/>
            <person name="Simon A."/>
            <person name="Spatafora J.W."/>
            <person name="Stachowiak A."/>
            <person name="Turgeon B.G."/>
            <person name="Tyler B.M."/>
            <person name="Vincent D."/>
            <person name="Weissenbach J."/>
            <person name="Amselem J."/>
            <person name="Quesneville H."/>
            <person name="Oliver R.P."/>
            <person name="Wincker P."/>
            <person name="Balesdent M.-H."/>
            <person name="Howlett B.J."/>
        </authorList>
    </citation>
    <scope>NUCLEOTIDE SEQUENCE [LARGE SCALE GENOMIC DNA]</scope>
    <source>
        <strain evidence="3">JN3 / isolate v23.1.3 / race Av1-4-5-6-7-8</strain>
    </source>
</reference>
<feature type="region of interest" description="Disordered" evidence="1">
    <location>
        <begin position="153"/>
        <end position="172"/>
    </location>
</feature>
<proteinExistence type="predicted"/>
<dbReference type="AlphaFoldDB" id="E4ZI70"/>
<dbReference type="PANTHER" id="PTHR38846">
    <property type="entry name" value="C3H1-TYPE DOMAIN-CONTAINING PROTEIN"/>
    <property type="match status" value="1"/>
</dbReference>
<feature type="compositionally biased region" description="Polar residues" evidence="1">
    <location>
        <begin position="229"/>
        <end position="248"/>
    </location>
</feature>
<feature type="compositionally biased region" description="Low complexity" evidence="1">
    <location>
        <begin position="162"/>
        <end position="171"/>
    </location>
</feature>
<sequence>MTRSEDAIGILKLIKRDMDKSDRNRQYRFSSATHVICLPDIRENFQKFHDLPKPPRSISGAGDSPQQLNMFVRSGNNSGDEHTLDSGYKSDHDTQSELGSDRPVLHCYRLVEGMKDRPCTSRSDCSGKLARRRASSESPRAKAEFKDLLPPQMSVEEHSDSQEQQEAQQEAEVCETDSEDEISLDFNIPYVTPESFPVVPLPRTLLRAGYKTAARKVKKLNAKGKEKAQVQQEFDGSSVLSKESNTQRQPEDRRLLAEVLVPRQRAQFSFADAIEATEGLRQFSDGDGSEIEDEFTSSQANASPSCLLTLAPGPTRSPPNFHHLFYQQNSFLSIRNISYNIMLSPEGQRAVLQLWANNTDVVVGPKEEPQAAFIRLAGVKGWLEGDVNWCIYWQSCFGEDYRRSGEDSVQATTTMQATPTSGKMNDDIATPPADLVERMRRLSVSSETSSFSIISAASSGHSVQSLDSNGSLTGGVQVLQDPQSKSIVLEKEKEKEKEKENAKENPASTTTAACLPPAPTTKANVEAAAGDKGNAEFTPTPSACPFWYQFTGFTPSPTAKFRDEFNRLAQHQKWSKNQRRKFQLQALKAEIAFHSGTCLQKLAKWQNLCEEMGVAENLPSINQCKMALKKVYVNLWNVIDHRRNPEIAIKRFKSRTQFCKAIRSGTPFPRDIAKQDGFINVLLRTI</sequence>
<feature type="compositionally biased region" description="Basic and acidic residues" evidence="1">
    <location>
        <begin position="79"/>
        <end position="99"/>
    </location>
</feature>
<organism evidence="3">
    <name type="scientific">Leptosphaeria maculans (strain JN3 / isolate v23.1.3 / race Av1-4-5-6-7-8)</name>
    <name type="common">Blackleg fungus</name>
    <name type="synonym">Phoma lingam</name>
    <dbReference type="NCBI Taxonomy" id="985895"/>
    <lineage>
        <taxon>Eukaryota</taxon>
        <taxon>Fungi</taxon>
        <taxon>Dikarya</taxon>
        <taxon>Ascomycota</taxon>
        <taxon>Pezizomycotina</taxon>
        <taxon>Dothideomycetes</taxon>
        <taxon>Pleosporomycetidae</taxon>
        <taxon>Pleosporales</taxon>
        <taxon>Pleosporineae</taxon>
        <taxon>Leptosphaeriaceae</taxon>
        <taxon>Plenodomus</taxon>
        <taxon>Plenodomus lingam/Leptosphaeria maculans species complex</taxon>
    </lineage>
</organism>
<feature type="region of interest" description="Disordered" evidence="1">
    <location>
        <begin position="474"/>
        <end position="527"/>
    </location>
</feature>
<feature type="region of interest" description="Disordered" evidence="1">
    <location>
        <begin position="117"/>
        <end position="148"/>
    </location>
</feature>
<dbReference type="GeneID" id="13285451"/>
<dbReference type="VEuPathDB" id="FungiDB:LEMA_P062470.1"/>
<dbReference type="STRING" id="985895.E4ZI70"/>
<accession>E4ZI70</accession>
<feature type="region of interest" description="Disordered" evidence="1">
    <location>
        <begin position="51"/>
        <end position="99"/>
    </location>
</feature>
<dbReference type="Proteomes" id="UP000002668">
    <property type="component" value="Genome"/>
</dbReference>
<dbReference type="EMBL" id="FP929065">
    <property type="protein sequence ID" value="CBX91213.1"/>
    <property type="molecule type" value="Genomic_DNA"/>
</dbReference>
<keyword evidence="3" id="KW-1185">Reference proteome</keyword>
<dbReference type="eggNOG" id="ENOG502T8C0">
    <property type="taxonomic scope" value="Eukaryota"/>
</dbReference>
<dbReference type="OrthoDB" id="6105938at2759"/>
<feature type="compositionally biased region" description="Low complexity" evidence="1">
    <location>
        <begin position="504"/>
        <end position="523"/>
    </location>
</feature>
<feature type="compositionally biased region" description="Basic and acidic residues" evidence="1">
    <location>
        <begin position="488"/>
        <end position="503"/>
    </location>
</feature>
<feature type="region of interest" description="Disordered" evidence="1">
    <location>
        <begin position="224"/>
        <end position="251"/>
    </location>
</feature>